<reference evidence="9" key="2">
    <citation type="submission" date="2023-04" db="EMBL/GenBank/DDBJ databases">
        <authorList>
            <person name="Beletskiy A.V."/>
            <person name="Mardanov A.V."/>
            <person name="Ravin N.V."/>
        </authorList>
    </citation>
    <scope>NUCLEOTIDE SEQUENCE</scope>
    <source>
        <strain evidence="9">GKL-02</strain>
    </source>
</reference>
<protein>
    <recommendedName>
        <fullName evidence="5">Exodeoxyribonuclease 7 large subunit</fullName>
        <ecNumber evidence="5">3.1.11.6</ecNumber>
    </recommendedName>
    <alternativeName>
        <fullName evidence="5">Exodeoxyribonuclease VII large subunit</fullName>
        <shortName evidence="5">Exonuclease VII large subunit</shortName>
    </alternativeName>
</protein>
<keyword evidence="4 5" id="KW-0269">Exonuclease</keyword>
<dbReference type="GO" id="GO:0003676">
    <property type="term" value="F:nucleic acid binding"/>
    <property type="evidence" value="ECO:0007669"/>
    <property type="project" value="InterPro"/>
</dbReference>
<comment type="catalytic activity">
    <reaction evidence="5 6">
        <text>Exonucleolytic cleavage in either 5'- to 3'- or 3'- to 5'-direction to yield nucleoside 5'-phosphates.</text>
        <dbReference type="EC" id="3.1.11.6"/>
    </reaction>
</comment>
<gene>
    <name evidence="5 9" type="primary">xseA</name>
    <name evidence="9" type="ORF">QJT81_13910</name>
</gene>
<reference evidence="9" key="1">
    <citation type="journal article" date="2023" name="Int. J. Mol. Sci.">
        <title>Metagenomics Revealed a New Genus 'Candidatus Thiocaldithrix dubininis' gen. nov., sp. nov. and a New Species 'Candidatus Thiothrix putei' sp. nov. in the Family Thiotrichaceae, Some Members of Which Have Traits of Both Na+- and H+-Motive Energetics.</title>
        <authorList>
            <person name="Ravin N.V."/>
            <person name="Muntyan M.S."/>
            <person name="Smolyakov D.D."/>
            <person name="Rudenko T.S."/>
            <person name="Beletsky A.V."/>
            <person name="Mardanov A.V."/>
            <person name="Grabovich M.Y."/>
        </authorList>
    </citation>
    <scope>NUCLEOTIDE SEQUENCE</scope>
    <source>
        <strain evidence="9">GKL-02</strain>
    </source>
</reference>
<dbReference type="EMBL" id="CP124756">
    <property type="protein sequence ID" value="WGZ92917.1"/>
    <property type="molecule type" value="Genomic_DNA"/>
</dbReference>
<evidence type="ECO:0000259" key="8">
    <source>
        <dbReference type="Pfam" id="PF13742"/>
    </source>
</evidence>
<evidence type="ECO:0000256" key="4">
    <source>
        <dbReference type="ARBA" id="ARBA00022839"/>
    </source>
</evidence>
<comment type="subcellular location">
    <subcellularLocation>
        <location evidence="5 6">Cytoplasm</location>
    </subcellularLocation>
</comment>
<dbReference type="PANTHER" id="PTHR30008">
    <property type="entry name" value="EXODEOXYRIBONUCLEASE 7 LARGE SUBUNIT"/>
    <property type="match status" value="1"/>
</dbReference>
<evidence type="ECO:0000259" key="7">
    <source>
        <dbReference type="Pfam" id="PF02601"/>
    </source>
</evidence>
<comment type="subunit">
    <text evidence="5">Heterooligomer composed of large and small subunits.</text>
</comment>
<dbReference type="GO" id="GO:0006308">
    <property type="term" value="P:DNA catabolic process"/>
    <property type="evidence" value="ECO:0007669"/>
    <property type="project" value="UniProtKB-UniRule"/>
</dbReference>
<dbReference type="Pfam" id="PF02601">
    <property type="entry name" value="Exonuc_VII_L"/>
    <property type="match status" value="1"/>
</dbReference>
<dbReference type="EC" id="3.1.11.6" evidence="5"/>
<dbReference type="PANTHER" id="PTHR30008:SF0">
    <property type="entry name" value="EXODEOXYRIBONUCLEASE 7 LARGE SUBUNIT"/>
    <property type="match status" value="1"/>
</dbReference>
<keyword evidence="3 5" id="KW-0378">Hydrolase</keyword>
<dbReference type="InterPro" id="IPR020579">
    <property type="entry name" value="Exonuc_VII_lsu_C"/>
</dbReference>
<dbReference type="InterPro" id="IPR003753">
    <property type="entry name" value="Exonuc_VII_L"/>
</dbReference>
<keyword evidence="2 5" id="KW-0540">Nuclease</keyword>
<feature type="domain" description="Exonuclease VII large subunit C-terminal" evidence="7">
    <location>
        <begin position="124"/>
        <end position="438"/>
    </location>
</feature>
<evidence type="ECO:0000313" key="9">
    <source>
        <dbReference type="EMBL" id="WGZ92917.1"/>
    </source>
</evidence>
<feature type="domain" description="OB-fold nucleic acid binding" evidence="8">
    <location>
        <begin position="8"/>
        <end position="101"/>
    </location>
</feature>
<dbReference type="HAMAP" id="MF_00378">
    <property type="entry name" value="Exonuc_7_L"/>
    <property type="match status" value="1"/>
</dbReference>
<evidence type="ECO:0000256" key="5">
    <source>
        <dbReference type="HAMAP-Rule" id="MF_00378"/>
    </source>
</evidence>
<dbReference type="InterPro" id="IPR025824">
    <property type="entry name" value="OB-fold_nuc-bd_dom"/>
</dbReference>
<keyword evidence="1 5" id="KW-0963">Cytoplasm</keyword>
<organism evidence="9">
    <name type="scientific">Candidatus Thiothrix putei</name>
    <dbReference type="NCBI Taxonomy" id="3080811"/>
    <lineage>
        <taxon>Bacteria</taxon>
        <taxon>Pseudomonadati</taxon>
        <taxon>Pseudomonadota</taxon>
        <taxon>Gammaproteobacteria</taxon>
        <taxon>Thiotrichales</taxon>
        <taxon>Thiotrichaceae</taxon>
        <taxon>Thiothrix</taxon>
    </lineage>
</organism>
<dbReference type="Pfam" id="PF13742">
    <property type="entry name" value="tRNA_anti_2"/>
    <property type="match status" value="1"/>
</dbReference>
<sequence length="450" mass="50677">MQNERITFSVSQLNAEVGQRLSQGFPALWVEGEISNFTRASSGHLYLSLKDASAQVRCAMFKGRASSLKLIPKNGLKVLVRGKVGLYEPRGEYQFIIEHMEDAGVGALQRQFEELKRSLQAQGLFAPEHKQPLPALPRCIGVITSPTGAAIRDILNVLKRRCPQILVMIYPVLVQGEGSKEQIVNALRQADREQRCDVLILARGGGSIEDLWSFNEEVVAHAIHACSLPIISGVGHEIDFTIADFVADVRAPTPSAAAELVSPDMAALQTQVQRLFLQLHRYQQRRLQVAGEHLQRLQQRLENQRPTNRLQQKVQRLDELEMRLQATLLRYLHSQQQKLTNLSTRLQVQSPVRQIQQQQAQLKHWQQYLLVLIQQRLDKAHDKLQIQAGQLHTLSPLATLERGYGIVRHLETGQVIRSIAPLRLGHSVTTQVQDGSFDSIITRIQAVDPK</sequence>
<evidence type="ECO:0000256" key="1">
    <source>
        <dbReference type="ARBA" id="ARBA00022490"/>
    </source>
</evidence>
<evidence type="ECO:0000256" key="3">
    <source>
        <dbReference type="ARBA" id="ARBA00022801"/>
    </source>
</evidence>
<dbReference type="Proteomes" id="UP001301326">
    <property type="component" value="Chromosome"/>
</dbReference>
<comment type="similarity">
    <text evidence="5 6">Belongs to the XseA family.</text>
</comment>
<dbReference type="GO" id="GO:0008855">
    <property type="term" value="F:exodeoxyribonuclease VII activity"/>
    <property type="evidence" value="ECO:0007669"/>
    <property type="project" value="UniProtKB-UniRule"/>
</dbReference>
<dbReference type="CDD" id="cd04489">
    <property type="entry name" value="ExoVII_LU_OBF"/>
    <property type="match status" value="1"/>
</dbReference>
<dbReference type="NCBIfam" id="TIGR00237">
    <property type="entry name" value="xseA"/>
    <property type="match status" value="1"/>
</dbReference>
<accession>A0AA95H8Q2</accession>
<name>A0AA95H8Q2_9GAMM</name>
<evidence type="ECO:0000256" key="2">
    <source>
        <dbReference type="ARBA" id="ARBA00022722"/>
    </source>
</evidence>
<proteinExistence type="inferred from homology"/>
<comment type="function">
    <text evidence="5">Bidirectionally degrades single-stranded DNA into large acid-insoluble oligonucleotides, which are then degraded further into small acid-soluble oligonucleotides.</text>
</comment>
<dbReference type="GO" id="GO:0009318">
    <property type="term" value="C:exodeoxyribonuclease VII complex"/>
    <property type="evidence" value="ECO:0007669"/>
    <property type="project" value="UniProtKB-UniRule"/>
</dbReference>
<dbReference type="GO" id="GO:0005737">
    <property type="term" value="C:cytoplasm"/>
    <property type="evidence" value="ECO:0007669"/>
    <property type="project" value="UniProtKB-SubCell"/>
</dbReference>
<dbReference type="KEGG" id="tput:QJT81_13910"/>
<evidence type="ECO:0000256" key="6">
    <source>
        <dbReference type="RuleBase" id="RU004355"/>
    </source>
</evidence>
<dbReference type="AlphaFoldDB" id="A0AA95H8Q2"/>